<dbReference type="STRING" id="1661398.A0A482VUY6"/>
<evidence type="ECO:0000313" key="3">
    <source>
        <dbReference type="Proteomes" id="UP000292052"/>
    </source>
</evidence>
<evidence type="ECO:0000313" key="2">
    <source>
        <dbReference type="EMBL" id="RZC36732.1"/>
    </source>
</evidence>
<dbReference type="AlphaFoldDB" id="A0A482VUY6"/>
<feature type="compositionally biased region" description="Low complexity" evidence="1">
    <location>
        <begin position="27"/>
        <end position="52"/>
    </location>
</feature>
<name>A0A482VUY6_ASBVE</name>
<dbReference type="EMBL" id="QDEB01059371">
    <property type="protein sequence ID" value="RZC36732.1"/>
    <property type="molecule type" value="Genomic_DNA"/>
</dbReference>
<keyword evidence="3" id="KW-1185">Reference proteome</keyword>
<proteinExistence type="predicted"/>
<protein>
    <submittedName>
        <fullName evidence="2">Uncharacterized protein</fullName>
    </submittedName>
</protein>
<feature type="compositionally biased region" description="Polar residues" evidence="1">
    <location>
        <begin position="16"/>
        <end position="26"/>
    </location>
</feature>
<feature type="region of interest" description="Disordered" evidence="1">
    <location>
        <begin position="74"/>
        <end position="98"/>
    </location>
</feature>
<evidence type="ECO:0000256" key="1">
    <source>
        <dbReference type="SAM" id="MobiDB-lite"/>
    </source>
</evidence>
<gene>
    <name evidence="2" type="ORF">BDFB_010711</name>
</gene>
<feature type="region of interest" description="Disordered" evidence="1">
    <location>
        <begin position="16"/>
        <end position="56"/>
    </location>
</feature>
<accession>A0A482VUY6</accession>
<sequence>MGHEGVYAMTPVAPLNHQTAGSQSTDGSHLSGSMGRGSSLSRTSLGGNRGSLVSMGKPTSATLASLAGLFKERDERAVSQAPDAQARSDERTGDFNEAAENSYSLQRVRIVDPNLVYDAINLGRRIDVSWPAEYMRVRGGRSYWKDWIPETGMEGPVVHRWTPCHKDPGRRSHVDRTILLIQIDDKYVPIAESGVQDLGQEV</sequence>
<organism evidence="2 3">
    <name type="scientific">Asbolus verrucosus</name>
    <name type="common">Desert ironclad beetle</name>
    <dbReference type="NCBI Taxonomy" id="1661398"/>
    <lineage>
        <taxon>Eukaryota</taxon>
        <taxon>Metazoa</taxon>
        <taxon>Ecdysozoa</taxon>
        <taxon>Arthropoda</taxon>
        <taxon>Hexapoda</taxon>
        <taxon>Insecta</taxon>
        <taxon>Pterygota</taxon>
        <taxon>Neoptera</taxon>
        <taxon>Endopterygota</taxon>
        <taxon>Coleoptera</taxon>
        <taxon>Polyphaga</taxon>
        <taxon>Cucujiformia</taxon>
        <taxon>Tenebrionidae</taxon>
        <taxon>Pimeliinae</taxon>
        <taxon>Asbolus</taxon>
    </lineage>
</organism>
<dbReference type="Proteomes" id="UP000292052">
    <property type="component" value="Unassembled WGS sequence"/>
</dbReference>
<dbReference type="OrthoDB" id="10037631at2759"/>
<reference evidence="2 3" key="1">
    <citation type="submission" date="2017-03" db="EMBL/GenBank/DDBJ databases">
        <title>Genome of the blue death feigning beetle - Asbolus verrucosus.</title>
        <authorList>
            <person name="Rider S.D."/>
        </authorList>
    </citation>
    <scope>NUCLEOTIDE SEQUENCE [LARGE SCALE GENOMIC DNA]</scope>
    <source>
        <strain evidence="2">Butters</strain>
        <tissue evidence="2">Head and leg muscle</tissue>
    </source>
</reference>
<comment type="caution">
    <text evidence="2">The sequence shown here is derived from an EMBL/GenBank/DDBJ whole genome shotgun (WGS) entry which is preliminary data.</text>
</comment>